<dbReference type="PANTHER" id="PTHR43877">
    <property type="entry name" value="AMINOALKYLPHOSPHONATE N-ACETYLTRANSFERASE-RELATED-RELATED"/>
    <property type="match status" value="1"/>
</dbReference>
<dbReference type="PROSITE" id="PS51186">
    <property type="entry name" value="GNAT"/>
    <property type="match status" value="1"/>
</dbReference>
<evidence type="ECO:0000256" key="1">
    <source>
        <dbReference type="ARBA" id="ARBA00022679"/>
    </source>
</evidence>
<dbReference type="EMBL" id="JAACJP010000050">
    <property type="protein sequence ID" value="KAF5370909.1"/>
    <property type="molecule type" value="Genomic_DNA"/>
</dbReference>
<organism evidence="4 5">
    <name type="scientific">Tricholomella constricta</name>
    <dbReference type="NCBI Taxonomy" id="117010"/>
    <lineage>
        <taxon>Eukaryota</taxon>
        <taxon>Fungi</taxon>
        <taxon>Dikarya</taxon>
        <taxon>Basidiomycota</taxon>
        <taxon>Agaricomycotina</taxon>
        <taxon>Agaricomycetes</taxon>
        <taxon>Agaricomycetidae</taxon>
        <taxon>Agaricales</taxon>
        <taxon>Tricholomatineae</taxon>
        <taxon>Lyophyllaceae</taxon>
        <taxon>Tricholomella</taxon>
    </lineage>
</organism>
<gene>
    <name evidence="4" type="ORF">D9615_009802</name>
</gene>
<dbReference type="Proteomes" id="UP000565441">
    <property type="component" value="Unassembled WGS sequence"/>
</dbReference>
<dbReference type="InterPro" id="IPR050832">
    <property type="entry name" value="Bact_Acetyltransf"/>
</dbReference>
<evidence type="ECO:0000313" key="4">
    <source>
        <dbReference type="EMBL" id="KAF5370909.1"/>
    </source>
</evidence>
<keyword evidence="1" id="KW-0808">Transferase</keyword>
<keyword evidence="2" id="KW-0012">Acyltransferase</keyword>
<reference evidence="4 5" key="1">
    <citation type="journal article" date="2020" name="ISME J.">
        <title>Uncovering the hidden diversity of litter-decomposition mechanisms in mushroom-forming fungi.</title>
        <authorList>
            <person name="Floudas D."/>
            <person name="Bentzer J."/>
            <person name="Ahren D."/>
            <person name="Johansson T."/>
            <person name="Persson P."/>
            <person name="Tunlid A."/>
        </authorList>
    </citation>
    <scope>NUCLEOTIDE SEQUENCE [LARGE SCALE GENOMIC DNA]</scope>
    <source>
        <strain evidence="4 5">CBS 661.87</strain>
    </source>
</reference>
<sequence length="197" mass="22026">MGASPDIKRKPVVHVYNHTEHAHWLPAFADLHIACIHSDATIVAFVSPLDPNKVIQYWEERAAEVEAGSRVTVFALSGDGKELAGFVSLNQTMTQTQPFVGSIEKLLVSPNHRRRGVARAVMEAIERIAEERGRTVLTLHTEEGSPAELMYPRLGYLEFGRIPTFMVSPHTRELKGDVGFYKILSSHGTRWDARTKP</sequence>
<evidence type="ECO:0000256" key="2">
    <source>
        <dbReference type="ARBA" id="ARBA00023315"/>
    </source>
</evidence>
<dbReference type="SUPFAM" id="SSF55729">
    <property type="entry name" value="Acyl-CoA N-acyltransferases (Nat)"/>
    <property type="match status" value="1"/>
</dbReference>
<evidence type="ECO:0000259" key="3">
    <source>
        <dbReference type="PROSITE" id="PS51186"/>
    </source>
</evidence>
<evidence type="ECO:0000313" key="5">
    <source>
        <dbReference type="Proteomes" id="UP000565441"/>
    </source>
</evidence>
<dbReference type="GO" id="GO:0016747">
    <property type="term" value="F:acyltransferase activity, transferring groups other than amino-acyl groups"/>
    <property type="evidence" value="ECO:0007669"/>
    <property type="project" value="InterPro"/>
</dbReference>
<dbReference type="Pfam" id="PF00583">
    <property type="entry name" value="Acetyltransf_1"/>
    <property type="match status" value="1"/>
</dbReference>
<feature type="domain" description="N-acetyltransferase" evidence="3">
    <location>
        <begin position="13"/>
        <end position="178"/>
    </location>
</feature>
<accession>A0A8H5GTI0</accession>
<dbReference type="OrthoDB" id="41532at2759"/>
<dbReference type="Gene3D" id="3.40.630.30">
    <property type="match status" value="1"/>
</dbReference>
<dbReference type="AlphaFoldDB" id="A0A8H5GTI0"/>
<proteinExistence type="predicted"/>
<dbReference type="CDD" id="cd04301">
    <property type="entry name" value="NAT_SF"/>
    <property type="match status" value="1"/>
</dbReference>
<protein>
    <recommendedName>
        <fullName evidence="3">N-acetyltransferase domain-containing protein</fullName>
    </recommendedName>
</protein>
<dbReference type="InterPro" id="IPR000182">
    <property type="entry name" value="GNAT_dom"/>
</dbReference>
<dbReference type="InterPro" id="IPR016181">
    <property type="entry name" value="Acyl_CoA_acyltransferase"/>
</dbReference>
<keyword evidence="5" id="KW-1185">Reference proteome</keyword>
<name>A0A8H5GTI0_9AGAR</name>
<comment type="caution">
    <text evidence="4">The sequence shown here is derived from an EMBL/GenBank/DDBJ whole genome shotgun (WGS) entry which is preliminary data.</text>
</comment>